<dbReference type="Gene3D" id="3.30.110.70">
    <property type="entry name" value="Hypothetical protein apc22750. Chain B"/>
    <property type="match status" value="1"/>
</dbReference>
<dbReference type="InterPro" id="IPR035439">
    <property type="entry name" value="UPF0145_dom_sf"/>
</dbReference>
<dbReference type="PANTHER" id="PTHR34068:SF2">
    <property type="entry name" value="UPF0145 PROTEIN SCO3412"/>
    <property type="match status" value="1"/>
</dbReference>
<gene>
    <name evidence="2" type="ORF">I9W95_02680</name>
</gene>
<sequence>MGQFGVFLLLLTLGYVFGRMAESRHYRSIHKREALLRRVLVLPDKMPPIEFQQHNSTLVTGSVVISVDYFKTIAAALRGLVGGRVNAYESLLDRARREAILRMQEQARLKGASAVFNLKFETSRIGDNAGKALGSVEVLAYGTALIPQRHATA</sequence>
<comment type="caution">
    <text evidence="2">The sequence shown here is derived from an EMBL/GenBank/DDBJ whole genome shotgun (WGS) entry which is preliminary data.</text>
</comment>
<name>A0ABS7ZPI9_9GAMM</name>
<dbReference type="EMBL" id="JAEDAH010000011">
    <property type="protein sequence ID" value="MCA6062505.1"/>
    <property type="molecule type" value="Genomic_DNA"/>
</dbReference>
<reference evidence="2 3" key="1">
    <citation type="submission" date="2020-12" db="EMBL/GenBank/DDBJ databases">
        <title>Novel Thalassolituus-related marine hydrocarbonoclastic bacteria mediated algae-derived hydrocarbons mineralization in twilight zone of the northern South China Sea.</title>
        <authorList>
            <person name="Dong C."/>
        </authorList>
    </citation>
    <scope>NUCLEOTIDE SEQUENCE [LARGE SCALE GENOMIC DNA]</scope>
    <source>
        <strain evidence="2 3">IMCC1826</strain>
    </source>
</reference>
<evidence type="ECO:0000256" key="1">
    <source>
        <dbReference type="ARBA" id="ARBA00010751"/>
    </source>
</evidence>
<comment type="similarity">
    <text evidence="1">Belongs to the UPF0145 family.</text>
</comment>
<dbReference type="PANTHER" id="PTHR34068">
    <property type="entry name" value="UPF0145 PROTEIN YBJQ"/>
    <property type="match status" value="1"/>
</dbReference>
<dbReference type="SUPFAM" id="SSF117782">
    <property type="entry name" value="YbjQ-like"/>
    <property type="match status" value="1"/>
</dbReference>
<organism evidence="2 3">
    <name type="scientific">Thalassolituus marinus</name>
    <dbReference type="NCBI Taxonomy" id="671053"/>
    <lineage>
        <taxon>Bacteria</taxon>
        <taxon>Pseudomonadati</taxon>
        <taxon>Pseudomonadota</taxon>
        <taxon>Gammaproteobacteria</taxon>
        <taxon>Oceanospirillales</taxon>
        <taxon>Oceanospirillaceae</taxon>
        <taxon>Thalassolituus</taxon>
    </lineage>
</organism>
<protein>
    <submittedName>
        <fullName evidence="2">YbjQ family protein</fullName>
    </submittedName>
</protein>
<keyword evidence="3" id="KW-1185">Reference proteome</keyword>
<dbReference type="Proteomes" id="UP000714380">
    <property type="component" value="Unassembled WGS sequence"/>
</dbReference>
<dbReference type="InterPro" id="IPR002765">
    <property type="entry name" value="UPF0145_YbjQ-like"/>
</dbReference>
<evidence type="ECO:0000313" key="2">
    <source>
        <dbReference type="EMBL" id="MCA6062505.1"/>
    </source>
</evidence>
<evidence type="ECO:0000313" key="3">
    <source>
        <dbReference type="Proteomes" id="UP000714380"/>
    </source>
</evidence>
<proteinExistence type="inferred from homology"/>
<accession>A0ABS7ZPI9</accession>
<dbReference type="Pfam" id="PF01906">
    <property type="entry name" value="YbjQ_1"/>
    <property type="match status" value="1"/>
</dbReference>
<dbReference type="RefSeq" id="WP_225671582.1">
    <property type="nucleotide sequence ID" value="NZ_JAEDAH010000011.1"/>
</dbReference>